<protein>
    <submittedName>
        <fullName evidence="2">Uncharacterized protein</fullName>
    </submittedName>
</protein>
<comment type="caution">
    <text evidence="2">The sequence shown here is derived from an EMBL/GenBank/DDBJ whole genome shotgun (WGS) entry which is preliminary data.</text>
</comment>
<keyword evidence="3" id="KW-1185">Reference proteome</keyword>
<gene>
    <name evidence="2" type="ORF">BpHYR1_047412</name>
</gene>
<dbReference type="AlphaFoldDB" id="A0A3M7PS71"/>
<evidence type="ECO:0000313" key="2">
    <source>
        <dbReference type="EMBL" id="RNA01883.1"/>
    </source>
</evidence>
<dbReference type="EMBL" id="REGN01009132">
    <property type="protein sequence ID" value="RNA01883.1"/>
    <property type="molecule type" value="Genomic_DNA"/>
</dbReference>
<keyword evidence="1" id="KW-1133">Transmembrane helix</keyword>
<proteinExistence type="predicted"/>
<keyword evidence="1" id="KW-0472">Membrane</keyword>
<evidence type="ECO:0000256" key="1">
    <source>
        <dbReference type="SAM" id="Phobius"/>
    </source>
</evidence>
<organism evidence="2 3">
    <name type="scientific">Brachionus plicatilis</name>
    <name type="common">Marine rotifer</name>
    <name type="synonym">Brachionus muelleri</name>
    <dbReference type="NCBI Taxonomy" id="10195"/>
    <lineage>
        <taxon>Eukaryota</taxon>
        <taxon>Metazoa</taxon>
        <taxon>Spiralia</taxon>
        <taxon>Gnathifera</taxon>
        <taxon>Rotifera</taxon>
        <taxon>Eurotatoria</taxon>
        <taxon>Monogononta</taxon>
        <taxon>Pseudotrocha</taxon>
        <taxon>Ploima</taxon>
        <taxon>Brachionidae</taxon>
        <taxon>Brachionus</taxon>
    </lineage>
</organism>
<keyword evidence="1" id="KW-0812">Transmembrane</keyword>
<dbReference type="Proteomes" id="UP000276133">
    <property type="component" value="Unassembled WGS sequence"/>
</dbReference>
<name>A0A3M7PS71_BRAPC</name>
<sequence length="87" mass="9811">MFSLLKFCISYNIKKLTKNTFLFNSTFTLLVYFLVPINHLKANVFAMCQTIPTICPDPTASLSNPVAAPLITLRPACFRPRRACKVN</sequence>
<accession>A0A3M7PS71</accession>
<feature type="transmembrane region" description="Helical" evidence="1">
    <location>
        <begin position="21"/>
        <end position="40"/>
    </location>
</feature>
<evidence type="ECO:0000313" key="3">
    <source>
        <dbReference type="Proteomes" id="UP000276133"/>
    </source>
</evidence>
<reference evidence="2 3" key="1">
    <citation type="journal article" date="2018" name="Sci. Rep.">
        <title>Genomic signatures of local adaptation to the degree of environmental predictability in rotifers.</title>
        <authorList>
            <person name="Franch-Gras L."/>
            <person name="Hahn C."/>
            <person name="Garcia-Roger E.M."/>
            <person name="Carmona M.J."/>
            <person name="Serra M."/>
            <person name="Gomez A."/>
        </authorList>
    </citation>
    <scope>NUCLEOTIDE SEQUENCE [LARGE SCALE GENOMIC DNA]</scope>
    <source>
        <strain evidence="2">HYR1</strain>
    </source>
</reference>